<comment type="caution">
    <text evidence="1">The sequence shown here is derived from an EMBL/GenBank/DDBJ whole genome shotgun (WGS) entry which is preliminary data.</text>
</comment>
<proteinExistence type="predicted"/>
<reference evidence="1" key="1">
    <citation type="submission" date="2022-06" db="EMBL/GenBank/DDBJ databases">
        <title>Phylogenomic reconstructions and comparative analyses of Kickxellomycotina fungi.</title>
        <authorList>
            <person name="Reynolds N.K."/>
            <person name="Stajich J.E."/>
            <person name="Barry K."/>
            <person name="Grigoriev I.V."/>
            <person name="Crous P."/>
            <person name="Smith M.E."/>
        </authorList>
    </citation>
    <scope>NUCLEOTIDE SEQUENCE</scope>
    <source>
        <strain evidence="1">RSA 2271</strain>
    </source>
</reference>
<gene>
    <name evidence="1" type="primary">MMT2</name>
    <name evidence="1" type="ORF">EV182_003067</name>
</gene>
<organism evidence="1 2">
    <name type="scientific">Spiromyces aspiralis</name>
    <dbReference type="NCBI Taxonomy" id="68401"/>
    <lineage>
        <taxon>Eukaryota</taxon>
        <taxon>Fungi</taxon>
        <taxon>Fungi incertae sedis</taxon>
        <taxon>Zoopagomycota</taxon>
        <taxon>Kickxellomycotina</taxon>
        <taxon>Kickxellomycetes</taxon>
        <taxon>Kickxellales</taxon>
        <taxon>Kickxellaceae</taxon>
        <taxon>Spiromyces</taxon>
    </lineage>
</organism>
<name>A0ACC1HQV4_9FUNG</name>
<evidence type="ECO:0000313" key="1">
    <source>
        <dbReference type="EMBL" id="KAJ1678928.1"/>
    </source>
</evidence>
<sequence>MKGFAGIHLHSASLLADAAHSFSDILGDIVTLYTFKKARKAPNRTHQFGYGRYEAMGTLVVSLFLLSAGVGVGLHSLQSFVHLLPESLNIFAATKSAVCHPAAPTVADTVHGLSALPPGTDAGHGHNHGLSGMLGIGSHSHGIPVVDGKVDPSALWFAATSVVVNEALFQAIRRGSWLTVTKFDVFSDEGRSAHPLGGLVVSAVLAKSGTSMTINALRELTDTLHRPEVQSRLEDADSRIVDISRIRDRKSGPFDNVDMVLVVTPDVRASEIDQITSGIRASLKQEFPNINDICIDVRTPEPRQQAGATIDSHESRP</sequence>
<dbReference type="EMBL" id="JAMZIH010000738">
    <property type="protein sequence ID" value="KAJ1678928.1"/>
    <property type="molecule type" value="Genomic_DNA"/>
</dbReference>
<protein>
    <submittedName>
        <fullName evidence="1">Mitochondrial metal transporter</fullName>
    </submittedName>
</protein>
<accession>A0ACC1HQV4</accession>
<keyword evidence="2" id="KW-1185">Reference proteome</keyword>
<dbReference type="Proteomes" id="UP001145114">
    <property type="component" value="Unassembled WGS sequence"/>
</dbReference>
<evidence type="ECO:0000313" key="2">
    <source>
        <dbReference type="Proteomes" id="UP001145114"/>
    </source>
</evidence>